<dbReference type="InterPro" id="IPR029787">
    <property type="entry name" value="Nucleotide_cyclase"/>
</dbReference>
<gene>
    <name evidence="2" type="ORF">MNBD_GAMMA25-2208</name>
</gene>
<dbReference type="GO" id="GO:1902201">
    <property type="term" value="P:negative regulation of bacterial-type flagellum-dependent cell motility"/>
    <property type="evidence" value="ECO:0007669"/>
    <property type="project" value="TreeGrafter"/>
</dbReference>
<evidence type="ECO:0000259" key="1">
    <source>
        <dbReference type="PROSITE" id="PS50887"/>
    </source>
</evidence>
<dbReference type="SMART" id="SM00267">
    <property type="entry name" value="GGDEF"/>
    <property type="match status" value="1"/>
</dbReference>
<dbReference type="AlphaFoldDB" id="A0A3B1B5V7"/>
<dbReference type="InterPro" id="IPR050469">
    <property type="entry name" value="Diguanylate_Cyclase"/>
</dbReference>
<sequence>MHCVADTDKLKRQLNYFVDNARDNELKLRRFQDQELQFIKTAGLEELLETFFVDFRLRFNHDAVSLLLLDQDYEVRRILENLGIDRQRYPELHFSDDADTLQAMFGCRLRPIVGGDQAHHCHHLFSAQARPPRSIAAFPLIRTTRLIGCFNIGSLKARRYTKDSATDFLQRMVEIFAVCFENAINNEKVKLLGLLDPLTGVHNRRYFDQRLAEEVSQSRRQKKPLSCLFLDIDHFKVFNDNYGHQIGDRVLQDVANVIKSQMRLSDVLGRFGGEEFSILLTNTAEKEALEIAERIRQSIEANKLELDTDTHLSITLSAGCSTLDANFNQDSHSDSGEQLIAAADSALYEAKESGRNRVNFKTLRV</sequence>
<dbReference type="PANTHER" id="PTHR45138:SF9">
    <property type="entry name" value="DIGUANYLATE CYCLASE DGCM-RELATED"/>
    <property type="match status" value="1"/>
</dbReference>
<dbReference type="Gene3D" id="3.30.70.270">
    <property type="match status" value="1"/>
</dbReference>
<dbReference type="Gene3D" id="3.30.450.40">
    <property type="match status" value="1"/>
</dbReference>
<feature type="domain" description="GGDEF" evidence="1">
    <location>
        <begin position="223"/>
        <end position="363"/>
    </location>
</feature>
<dbReference type="InterPro" id="IPR043128">
    <property type="entry name" value="Rev_trsase/Diguanyl_cyclase"/>
</dbReference>
<dbReference type="GO" id="GO:0005886">
    <property type="term" value="C:plasma membrane"/>
    <property type="evidence" value="ECO:0007669"/>
    <property type="project" value="TreeGrafter"/>
</dbReference>
<dbReference type="InterPro" id="IPR029016">
    <property type="entry name" value="GAF-like_dom_sf"/>
</dbReference>
<dbReference type="NCBIfam" id="TIGR00254">
    <property type="entry name" value="GGDEF"/>
    <property type="match status" value="1"/>
</dbReference>
<accession>A0A3B1B5V7</accession>
<dbReference type="InterPro" id="IPR007435">
    <property type="entry name" value="DUF484"/>
</dbReference>
<protein>
    <recommendedName>
        <fullName evidence="1">GGDEF domain-containing protein</fullName>
    </recommendedName>
</protein>
<dbReference type="Pfam" id="PF00990">
    <property type="entry name" value="GGDEF"/>
    <property type="match status" value="1"/>
</dbReference>
<dbReference type="Pfam" id="PF04340">
    <property type="entry name" value="DUF484"/>
    <property type="match status" value="1"/>
</dbReference>
<organism evidence="2">
    <name type="scientific">hydrothermal vent metagenome</name>
    <dbReference type="NCBI Taxonomy" id="652676"/>
    <lineage>
        <taxon>unclassified sequences</taxon>
        <taxon>metagenomes</taxon>
        <taxon>ecological metagenomes</taxon>
    </lineage>
</organism>
<dbReference type="PROSITE" id="PS50887">
    <property type="entry name" value="GGDEF"/>
    <property type="match status" value="1"/>
</dbReference>
<evidence type="ECO:0000313" key="2">
    <source>
        <dbReference type="EMBL" id="VAX09581.1"/>
    </source>
</evidence>
<dbReference type="GO" id="GO:0052621">
    <property type="term" value="F:diguanylate cyclase activity"/>
    <property type="evidence" value="ECO:0007669"/>
    <property type="project" value="TreeGrafter"/>
</dbReference>
<dbReference type="FunFam" id="3.30.70.270:FF:000001">
    <property type="entry name" value="Diguanylate cyclase domain protein"/>
    <property type="match status" value="1"/>
</dbReference>
<dbReference type="CDD" id="cd01949">
    <property type="entry name" value="GGDEF"/>
    <property type="match status" value="1"/>
</dbReference>
<reference evidence="2" key="1">
    <citation type="submission" date="2018-06" db="EMBL/GenBank/DDBJ databases">
        <authorList>
            <person name="Zhirakovskaya E."/>
        </authorList>
    </citation>
    <scope>NUCLEOTIDE SEQUENCE</scope>
</reference>
<dbReference type="SUPFAM" id="SSF55073">
    <property type="entry name" value="Nucleotide cyclase"/>
    <property type="match status" value="1"/>
</dbReference>
<dbReference type="SUPFAM" id="SSF55781">
    <property type="entry name" value="GAF domain-like"/>
    <property type="match status" value="1"/>
</dbReference>
<proteinExistence type="predicted"/>
<dbReference type="GO" id="GO:0043709">
    <property type="term" value="P:cell adhesion involved in single-species biofilm formation"/>
    <property type="evidence" value="ECO:0007669"/>
    <property type="project" value="TreeGrafter"/>
</dbReference>
<dbReference type="PANTHER" id="PTHR45138">
    <property type="entry name" value="REGULATORY COMPONENTS OF SENSORY TRANSDUCTION SYSTEM"/>
    <property type="match status" value="1"/>
</dbReference>
<dbReference type="InterPro" id="IPR000160">
    <property type="entry name" value="GGDEF_dom"/>
</dbReference>
<name>A0A3B1B5V7_9ZZZZ</name>
<dbReference type="EMBL" id="UOFY01000039">
    <property type="protein sequence ID" value="VAX09581.1"/>
    <property type="molecule type" value="Genomic_DNA"/>
</dbReference>